<accession>A0ABS9X9T0</accession>
<organism evidence="1 2">
    <name type="scientific">Streptomyces spinosisporus</name>
    <dbReference type="NCBI Taxonomy" id="2927582"/>
    <lineage>
        <taxon>Bacteria</taxon>
        <taxon>Bacillati</taxon>
        <taxon>Actinomycetota</taxon>
        <taxon>Actinomycetes</taxon>
        <taxon>Kitasatosporales</taxon>
        <taxon>Streptomycetaceae</taxon>
        <taxon>Streptomyces</taxon>
    </lineage>
</organism>
<proteinExistence type="predicted"/>
<keyword evidence="2" id="KW-1185">Reference proteome</keyword>
<protein>
    <recommendedName>
        <fullName evidence="3">XRE family transcriptional regulator</fullName>
    </recommendedName>
</protein>
<evidence type="ECO:0000313" key="1">
    <source>
        <dbReference type="EMBL" id="MCI3238735.1"/>
    </source>
</evidence>
<comment type="caution">
    <text evidence="1">The sequence shown here is derived from an EMBL/GenBank/DDBJ whole genome shotgun (WGS) entry which is preliminary data.</text>
</comment>
<name>A0ABS9X9T0_9ACTN</name>
<dbReference type="InterPro" id="IPR001387">
    <property type="entry name" value="Cro/C1-type_HTH"/>
</dbReference>
<sequence length="310" mass="34968">MTSPILDKFAELWETTRVRMAASGDRLTLDRVQAATGVPKATLSDWRRGHHAPREMDDLIKVVRVLSGWADLPAPDFREWSQLVEQSRIPKAVQQSRQAYLSERESFMLPSMVAIMDPLASAFEAQDVEIDAICVTGHALALGIARPVQDIHAGRLRPRQIKVRILTANSDVSPQLPAPRHEEDAERVRQLRLRDRNVYVNTLHSTLASLRETHGIEVHWEFRGVSFTPLTELVLLNGSEALFSYCQISPRTLTDVKGDPVEVYDAVASQGLVKRFNVAGPYHAGRDFVEDSYRWFNSIWETISTEGFTP</sequence>
<evidence type="ECO:0000313" key="2">
    <source>
        <dbReference type="Proteomes" id="UP001165270"/>
    </source>
</evidence>
<dbReference type="EMBL" id="JALDAX010000001">
    <property type="protein sequence ID" value="MCI3238735.1"/>
    <property type="molecule type" value="Genomic_DNA"/>
</dbReference>
<gene>
    <name evidence="1" type="ORF">MQN93_03235</name>
</gene>
<dbReference type="RefSeq" id="WP_242708184.1">
    <property type="nucleotide sequence ID" value="NZ_JALDAX010000001.1"/>
</dbReference>
<evidence type="ECO:0008006" key="3">
    <source>
        <dbReference type="Google" id="ProtNLM"/>
    </source>
</evidence>
<reference evidence="1" key="1">
    <citation type="submission" date="2022-03" db="EMBL/GenBank/DDBJ databases">
        <title>Streptomyces 7R015 and 7R016 isolated from Barleria lupulina in Thailand.</title>
        <authorList>
            <person name="Kanchanasin P."/>
            <person name="Phongsopitanun W."/>
            <person name="Tanasupawat S."/>
        </authorList>
    </citation>
    <scope>NUCLEOTIDE SEQUENCE</scope>
    <source>
        <strain evidence="1">7R016</strain>
    </source>
</reference>
<dbReference type="Proteomes" id="UP001165270">
    <property type="component" value="Unassembled WGS sequence"/>
</dbReference>
<dbReference type="CDD" id="cd00093">
    <property type="entry name" value="HTH_XRE"/>
    <property type="match status" value="1"/>
</dbReference>